<dbReference type="AlphaFoldDB" id="A0A8H3ZLP8"/>
<organism evidence="2 3">
    <name type="scientific">Colletotrichum asianum</name>
    <dbReference type="NCBI Taxonomy" id="702518"/>
    <lineage>
        <taxon>Eukaryota</taxon>
        <taxon>Fungi</taxon>
        <taxon>Dikarya</taxon>
        <taxon>Ascomycota</taxon>
        <taxon>Pezizomycotina</taxon>
        <taxon>Sordariomycetes</taxon>
        <taxon>Hypocreomycetidae</taxon>
        <taxon>Glomerellales</taxon>
        <taxon>Glomerellaceae</taxon>
        <taxon>Colletotrichum</taxon>
        <taxon>Colletotrichum gloeosporioides species complex</taxon>
    </lineage>
</organism>
<name>A0A8H3ZLP8_9PEZI</name>
<gene>
    <name evidence="2" type="ORF">GQ607_014437</name>
</gene>
<protein>
    <submittedName>
        <fullName evidence="2">Multidrug resistance-associated abc transporter</fullName>
    </submittedName>
</protein>
<dbReference type="OrthoDB" id="5378430at2759"/>
<accession>A0A8H3ZLP8</accession>
<evidence type="ECO:0000313" key="2">
    <source>
        <dbReference type="EMBL" id="KAF0318311.1"/>
    </source>
</evidence>
<feature type="transmembrane region" description="Helical" evidence="1">
    <location>
        <begin position="275"/>
        <end position="295"/>
    </location>
</feature>
<sequence length="371" mass="40786">MATFLGSYTNGTVVQNATVPIFKIESFEWISDESQIPPKILEALQDPKSGYLNFTEEETQMTVAIGATTLLKDQPWKAPTTDALPEAIEVLHEVQYAAIYVFSGGNQEEYDCHKSIDYINNTEFGSFPPEIHLVKSRRRDQSDCMAVAKLRISAEVTNCSQGGPESNSSSCFIASNIMISTSDEVLPDNLTREVFAMMQEVHTIVASLRMNDPETYMGQLEQALRESLVRTYQGTWSALTESFSLGAFPNGIGRLETRGWEPVQALRAEVSPVRILSWLAISVLLVLSGFLVLVLDSRSAGKTVTEPVIEAIMLDSSRVIKDDDAYLGNVVDVGKANGSIQKRLRLEYSSRPGVEGGNCCARLVPEGTPVM</sequence>
<reference evidence="2 3" key="1">
    <citation type="submission" date="2019-12" db="EMBL/GenBank/DDBJ databases">
        <title>A genome sequence resource for the geographically widespread anthracnose pathogen Colletotrichum asianum.</title>
        <authorList>
            <person name="Meng Y."/>
        </authorList>
    </citation>
    <scope>NUCLEOTIDE SEQUENCE [LARGE SCALE GENOMIC DNA]</scope>
    <source>
        <strain evidence="2 3">ICMP 18580</strain>
    </source>
</reference>
<keyword evidence="1" id="KW-0812">Transmembrane</keyword>
<dbReference type="EMBL" id="WOWK01000112">
    <property type="protein sequence ID" value="KAF0318311.1"/>
    <property type="molecule type" value="Genomic_DNA"/>
</dbReference>
<evidence type="ECO:0000313" key="3">
    <source>
        <dbReference type="Proteomes" id="UP000434172"/>
    </source>
</evidence>
<keyword evidence="1" id="KW-0472">Membrane</keyword>
<keyword evidence="3" id="KW-1185">Reference proteome</keyword>
<keyword evidence="1" id="KW-1133">Transmembrane helix</keyword>
<proteinExistence type="predicted"/>
<evidence type="ECO:0000256" key="1">
    <source>
        <dbReference type="SAM" id="Phobius"/>
    </source>
</evidence>
<comment type="caution">
    <text evidence="2">The sequence shown here is derived from an EMBL/GenBank/DDBJ whole genome shotgun (WGS) entry which is preliminary data.</text>
</comment>
<dbReference type="Proteomes" id="UP000434172">
    <property type="component" value="Unassembled WGS sequence"/>
</dbReference>